<reference evidence="2 3" key="1">
    <citation type="submission" date="2023-03" db="EMBL/GenBank/DDBJ databases">
        <title>Draft genome sequence of the bacteria which degrade cell wall of Tricholomamatutake.</title>
        <authorList>
            <person name="Konishi Y."/>
            <person name="Fukuta Y."/>
            <person name="Shirasaka N."/>
        </authorList>
    </citation>
    <scope>NUCLEOTIDE SEQUENCE [LARGE SCALE GENOMIC DNA]</scope>
    <source>
        <strain evidence="3">mu1</strain>
    </source>
</reference>
<keyword evidence="3" id="KW-1185">Reference proteome</keyword>
<evidence type="ECO:0000313" key="2">
    <source>
        <dbReference type="EMBL" id="GLX68509.1"/>
    </source>
</evidence>
<proteinExistence type="predicted"/>
<feature type="compositionally biased region" description="Polar residues" evidence="1">
    <location>
        <begin position="41"/>
        <end position="62"/>
    </location>
</feature>
<gene>
    <name evidence="2" type="ORF">MU1_28540</name>
</gene>
<comment type="caution">
    <text evidence="2">The sequence shown here is derived from an EMBL/GenBank/DDBJ whole genome shotgun (WGS) entry which is preliminary data.</text>
</comment>
<name>A0ABQ6GC39_9BACL</name>
<protein>
    <submittedName>
        <fullName evidence="2">Uncharacterized protein</fullName>
    </submittedName>
</protein>
<dbReference type="RefSeq" id="WP_284239252.1">
    <property type="nucleotide sequence ID" value="NZ_BSSQ01000012.1"/>
</dbReference>
<evidence type="ECO:0000313" key="3">
    <source>
        <dbReference type="Proteomes" id="UP001157114"/>
    </source>
</evidence>
<dbReference type="EMBL" id="BSSQ01000012">
    <property type="protein sequence ID" value="GLX68509.1"/>
    <property type="molecule type" value="Genomic_DNA"/>
</dbReference>
<organism evidence="2 3">
    <name type="scientific">Paenibacillus glycanilyticus</name>
    <dbReference type="NCBI Taxonomy" id="126569"/>
    <lineage>
        <taxon>Bacteria</taxon>
        <taxon>Bacillati</taxon>
        <taxon>Bacillota</taxon>
        <taxon>Bacilli</taxon>
        <taxon>Bacillales</taxon>
        <taxon>Paenibacillaceae</taxon>
        <taxon>Paenibacillus</taxon>
    </lineage>
</organism>
<feature type="region of interest" description="Disordered" evidence="1">
    <location>
        <begin position="38"/>
        <end position="108"/>
    </location>
</feature>
<accession>A0ABQ6GC39</accession>
<feature type="compositionally biased region" description="Basic and acidic residues" evidence="1">
    <location>
        <begin position="90"/>
        <end position="108"/>
    </location>
</feature>
<evidence type="ECO:0000256" key="1">
    <source>
        <dbReference type="SAM" id="MobiDB-lite"/>
    </source>
</evidence>
<sequence>MPFKPIDLQWSIPRTPEVGGLQSQTNHRITAEQTRMAELASKQTEQLRSKNTGIEQTGGTNVRNERDRNNGNPYLAKRKQQPEEAEGPEEENRQPEHPYKGHHVDISL</sequence>
<dbReference type="Proteomes" id="UP001157114">
    <property type="component" value="Unassembled WGS sequence"/>
</dbReference>